<dbReference type="AlphaFoldDB" id="A0A6L9S2L5"/>
<evidence type="ECO:0000256" key="1">
    <source>
        <dbReference type="SAM" id="Phobius"/>
    </source>
</evidence>
<comment type="caution">
    <text evidence="2">The sequence shown here is derived from an EMBL/GenBank/DDBJ whole genome shotgun (WGS) entry which is preliminary data.</text>
</comment>
<feature type="transmembrane region" description="Helical" evidence="1">
    <location>
        <begin position="368"/>
        <end position="389"/>
    </location>
</feature>
<protein>
    <recommendedName>
        <fullName evidence="4">Glycosyltransferase RgtA/B/C/D-like domain-containing protein</fullName>
    </recommendedName>
</protein>
<gene>
    <name evidence="2" type="ORF">G1H10_04675</name>
</gene>
<keyword evidence="1" id="KW-0472">Membrane</keyword>
<feature type="transmembrane region" description="Helical" evidence="1">
    <location>
        <begin position="155"/>
        <end position="175"/>
    </location>
</feature>
<feature type="transmembrane region" description="Helical" evidence="1">
    <location>
        <begin position="36"/>
        <end position="54"/>
    </location>
</feature>
<sequence>MLLIGVRIWGLHIVATREADLKLRAIPLFGRWAWDLTWWLLVPVLVGALLIAVLPRISSFRPWPAVLASTAAAGVAFSLALALAQTHPEVWTNIDLSYARHIGFIETQGVGGFLGDYTERAPTYPVHLQGHPPGLVLLFWAAAQAGVAGVGFQNALAMLGVAAAAVAVLAVVRDLAGERPARSAAPFLVIAPAAVWHTNADVIFGGFGLAGVACLILATDPATSRGRRAVLTGAGGLLFGAALLLSFGLALLVVPILLVAGWRSRERARGADGYEGEAGRGAWRDPWWPVLAGGAVAAAVVLAPLAGGYWWLEGLQVTRERYYAGVASARGYWYFLVANLAVFALALGPAIAVALSRLWHRRRRDYRVWLVVGSGLAAVALADLSGMSSGETERIWQPFMPLVLAAGCALRDRAPRRSSAGGEEPRDVARWGGARAWLTVQLAVAVLLVAALKVPW</sequence>
<feature type="transmembrane region" description="Helical" evidence="1">
    <location>
        <begin position="238"/>
        <end position="260"/>
    </location>
</feature>
<dbReference type="RefSeq" id="WP_163733447.1">
    <property type="nucleotide sequence ID" value="NZ_JAAGOA010000003.1"/>
</dbReference>
<feature type="transmembrane region" description="Helical" evidence="1">
    <location>
        <begin position="290"/>
        <end position="312"/>
    </location>
</feature>
<feature type="transmembrane region" description="Helical" evidence="1">
    <location>
        <begin position="432"/>
        <end position="452"/>
    </location>
</feature>
<feature type="transmembrane region" description="Helical" evidence="1">
    <location>
        <begin position="66"/>
        <end position="84"/>
    </location>
</feature>
<dbReference type="Proteomes" id="UP000475214">
    <property type="component" value="Unassembled WGS sequence"/>
</dbReference>
<dbReference type="EMBL" id="JAAGOA010000003">
    <property type="protein sequence ID" value="NED99455.1"/>
    <property type="molecule type" value="Genomic_DNA"/>
</dbReference>
<evidence type="ECO:0000313" key="2">
    <source>
        <dbReference type="EMBL" id="NED99455.1"/>
    </source>
</evidence>
<evidence type="ECO:0008006" key="4">
    <source>
        <dbReference type="Google" id="ProtNLM"/>
    </source>
</evidence>
<evidence type="ECO:0000313" key="3">
    <source>
        <dbReference type="Proteomes" id="UP000475214"/>
    </source>
</evidence>
<keyword evidence="1" id="KW-1133">Transmembrane helix</keyword>
<reference evidence="2 3" key="1">
    <citation type="submission" date="2020-02" db="EMBL/GenBank/DDBJ databases">
        <authorList>
            <person name="Li X.-J."/>
            <person name="Han X.-M."/>
        </authorList>
    </citation>
    <scope>NUCLEOTIDE SEQUENCE [LARGE SCALE GENOMIC DNA]</scope>
    <source>
        <strain evidence="2 3">CCTCC AB 2017055</strain>
    </source>
</reference>
<name>A0A6L9S2L5_9ACTN</name>
<accession>A0A6L9S2L5</accession>
<feature type="transmembrane region" description="Helical" evidence="1">
    <location>
        <begin position="332"/>
        <end position="356"/>
    </location>
</feature>
<feature type="transmembrane region" description="Helical" evidence="1">
    <location>
        <begin position="187"/>
        <end position="218"/>
    </location>
</feature>
<proteinExistence type="predicted"/>
<keyword evidence="1" id="KW-0812">Transmembrane</keyword>
<keyword evidence="3" id="KW-1185">Reference proteome</keyword>
<organism evidence="2 3">
    <name type="scientific">Phytoactinopolyspora halotolerans</name>
    <dbReference type="NCBI Taxonomy" id="1981512"/>
    <lineage>
        <taxon>Bacteria</taxon>
        <taxon>Bacillati</taxon>
        <taxon>Actinomycetota</taxon>
        <taxon>Actinomycetes</taxon>
        <taxon>Jiangellales</taxon>
        <taxon>Jiangellaceae</taxon>
        <taxon>Phytoactinopolyspora</taxon>
    </lineage>
</organism>